<sequence length="384" mass="44176">MAKRGENIRRRKDGRWEGRYIKSRTSERKPVWGYVYGSAYADVKEILIRKKAEAGFYALSRTDLIFRELAEQWLASIRVSIKESSFAHYQYTLRKYILPVLKDVRVSNLSENILEQAMQVIISPRNQEHRPLGHSSAKECLSMLRRICKYATHLRLIRPMEICVHLPKEPHKENEPLTKKEQKITEEFVLQNPTPRKIGLLLGLELGLRIGEICGLQWGDFDLKLGTLKINRTVCRISCGNGHTKVVIQTPKTRTSRREIPIPKQLLATLKKLHENASDSTWFLSGNGEKPVEPRCYRKSIKAYLKQASVRQVRPHGLRHTFATTCLQAGCDVKTLSELLGHANANITLQRYVHSDLTRMCREMNRIFSHPVSIKGGTMQNPMK</sequence>
<keyword evidence="4 6" id="KW-0238">DNA-binding</keyword>
<dbReference type="InterPro" id="IPR011010">
    <property type="entry name" value="DNA_brk_join_enz"/>
</dbReference>
<protein>
    <submittedName>
        <fullName evidence="9">Site-specific integrase</fullName>
    </submittedName>
</protein>
<keyword evidence="5" id="KW-0233">DNA recombination</keyword>
<keyword evidence="3" id="KW-0229">DNA integration</keyword>
<organism evidence="9 10">
    <name type="scientific">Faecalibacterium prausnitzii</name>
    <dbReference type="NCBI Taxonomy" id="853"/>
    <lineage>
        <taxon>Bacteria</taxon>
        <taxon>Bacillati</taxon>
        <taxon>Bacillota</taxon>
        <taxon>Clostridia</taxon>
        <taxon>Eubacteriales</taxon>
        <taxon>Oscillospiraceae</taxon>
        <taxon>Faecalibacterium</taxon>
    </lineage>
</organism>
<dbReference type="GO" id="GO:0015074">
    <property type="term" value="P:DNA integration"/>
    <property type="evidence" value="ECO:0007669"/>
    <property type="project" value="UniProtKB-KW"/>
</dbReference>
<dbReference type="InterPro" id="IPR002104">
    <property type="entry name" value="Integrase_catalytic"/>
</dbReference>
<dbReference type="Gene3D" id="1.10.443.10">
    <property type="entry name" value="Intergrase catalytic core"/>
    <property type="match status" value="1"/>
</dbReference>
<dbReference type="GO" id="GO:0003677">
    <property type="term" value="F:DNA binding"/>
    <property type="evidence" value="ECO:0007669"/>
    <property type="project" value="UniProtKB-UniRule"/>
</dbReference>
<dbReference type="EMBL" id="PRKZ01000002">
    <property type="protein sequence ID" value="RAW51253.1"/>
    <property type="molecule type" value="Genomic_DNA"/>
</dbReference>
<proteinExistence type="inferred from homology"/>
<evidence type="ECO:0000256" key="4">
    <source>
        <dbReference type="ARBA" id="ARBA00023125"/>
    </source>
</evidence>
<dbReference type="Proteomes" id="UP000251634">
    <property type="component" value="Unassembled WGS sequence"/>
</dbReference>
<dbReference type="PROSITE" id="PS51900">
    <property type="entry name" value="CB"/>
    <property type="match status" value="1"/>
</dbReference>
<dbReference type="CDD" id="cd01189">
    <property type="entry name" value="INT_ICEBs1_C_like"/>
    <property type="match status" value="1"/>
</dbReference>
<reference evidence="9 10" key="1">
    <citation type="submission" date="2018-02" db="EMBL/GenBank/DDBJ databases">
        <title>Complete genome sequencing of Faecalibacterium prausnitzii strains isolated from the human gut.</title>
        <authorList>
            <person name="Fitzgerald B.C."/>
            <person name="Shkoporov A.N."/>
            <person name="Ross P.R."/>
            <person name="Hill C."/>
        </authorList>
    </citation>
    <scope>NUCLEOTIDE SEQUENCE [LARGE SCALE GENOMIC DNA]</scope>
    <source>
        <strain evidence="9 10">APC942/8-14-2</strain>
    </source>
</reference>
<dbReference type="RefSeq" id="WP_112115129.1">
    <property type="nucleotide sequence ID" value="NZ_PRKZ01000002.1"/>
</dbReference>
<evidence type="ECO:0000259" key="7">
    <source>
        <dbReference type="PROSITE" id="PS51898"/>
    </source>
</evidence>
<comment type="caution">
    <text evidence="9">The sequence shown here is derived from an EMBL/GenBank/DDBJ whole genome shotgun (WGS) entry which is preliminary data.</text>
</comment>
<dbReference type="InterPro" id="IPR010998">
    <property type="entry name" value="Integrase_recombinase_N"/>
</dbReference>
<evidence type="ECO:0000256" key="5">
    <source>
        <dbReference type="ARBA" id="ARBA00023172"/>
    </source>
</evidence>
<evidence type="ECO:0000313" key="9">
    <source>
        <dbReference type="EMBL" id="RAW51253.1"/>
    </source>
</evidence>
<dbReference type="InterPro" id="IPR044068">
    <property type="entry name" value="CB"/>
</dbReference>
<accession>A0A329TQK1</accession>
<comment type="similarity">
    <text evidence="2">Belongs to the 'phage' integrase family.</text>
</comment>
<dbReference type="SUPFAM" id="SSF56349">
    <property type="entry name" value="DNA breaking-rejoining enzymes"/>
    <property type="match status" value="1"/>
</dbReference>
<evidence type="ECO:0000256" key="6">
    <source>
        <dbReference type="PROSITE-ProRule" id="PRU01248"/>
    </source>
</evidence>
<dbReference type="InterPro" id="IPR013762">
    <property type="entry name" value="Integrase-like_cat_sf"/>
</dbReference>
<evidence type="ECO:0000259" key="8">
    <source>
        <dbReference type="PROSITE" id="PS51900"/>
    </source>
</evidence>
<dbReference type="PANTHER" id="PTHR30349:SF41">
    <property type="entry name" value="INTEGRASE_RECOMBINASE PROTEIN MJ0367-RELATED"/>
    <property type="match status" value="1"/>
</dbReference>
<feature type="domain" description="Tyr recombinase" evidence="7">
    <location>
        <begin position="172"/>
        <end position="365"/>
    </location>
</feature>
<gene>
    <name evidence="9" type="ORF">C4N25_04465</name>
</gene>
<dbReference type="PROSITE" id="PS51898">
    <property type="entry name" value="TYR_RECOMBINASE"/>
    <property type="match status" value="1"/>
</dbReference>
<name>A0A329TQK1_9FIRM</name>
<dbReference type="GO" id="GO:0006310">
    <property type="term" value="P:DNA recombination"/>
    <property type="evidence" value="ECO:0007669"/>
    <property type="project" value="UniProtKB-KW"/>
</dbReference>
<dbReference type="PANTHER" id="PTHR30349">
    <property type="entry name" value="PHAGE INTEGRASE-RELATED"/>
    <property type="match status" value="1"/>
</dbReference>
<dbReference type="AlphaFoldDB" id="A0A329TQK1"/>
<feature type="domain" description="Core-binding (CB)" evidence="8">
    <location>
        <begin position="64"/>
        <end position="152"/>
    </location>
</feature>
<evidence type="ECO:0000256" key="3">
    <source>
        <dbReference type="ARBA" id="ARBA00022908"/>
    </source>
</evidence>
<dbReference type="InterPro" id="IPR004107">
    <property type="entry name" value="Integrase_SAM-like_N"/>
</dbReference>
<comment type="function">
    <text evidence="1">Site-specific tyrosine recombinase, which acts by catalyzing the cutting and rejoining of the recombining DNA molecules.</text>
</comment>
<evidence type="ECO:0000256" key="2">
    <source>
        <dbReference type="ARBA" id="ARBA00008857"/>
    </source>
</evidence>
<dbReference type="Pfam" id="PF00589">
    <property type="entry name" value="Phage_integrase"/>
    <property type="match status" value="1"/>
</dbReference>
<dbReference type="Pfam" id="PF14659">
    <property type="entry name" value="Phage_int_SAM_3"/>
    <property type="match status" value="1"/>
</dbReference>
<evidence type="ECO:0000313" key="10">
    <source>
        <dbReference type="Proteomes" id="UP000251634"/>
    </source>
</evidence>
<dbReference type="Gene3D" id="1.10.150.130">
    <property type="match status" value="1"/>
</dbReference>
<dbReference type="InterPro" id="IPR050090">
    <property type="entry name" value="Tyrosine_recombinase_XerCD"/>
</dbReference>
<evidence type="ECO:0000256" key="1">
    <source>
        <dbReference type="ARBA" id="ARBA00003283"/>
    </source>
</evidence>